<evidence type="ECO:0000256" key="6">
    <source>
        <dbReference type="SAM" id="MobiDB-lite"/>
    </source>
</evidence>
<dbReference type="GeneID" id="110974157"/>
<dbReference type="Pfam" id="PF10358">
    <property type="entry name" value="NT-C2"/>
    <property type="match status" value="1"/>
</dbReference>
<evidence type="ECO:0000256" key="1">
    <source>
        <dbReference type="ARBA" id="ARBA00004177"/>
    </source>
</evidence>
<evidence type="ECO:0000313" key="14">
    <source>
        <dbReference type="RefSeq" id="XP_022081258.1"/>
    </source>
</evidence>
<dbReference type="GO" id="GO:0005768">
    <property type="term" value="C:endosome"/>
    <property type="evidence" value="ECO:0007669"/>
    <property type="project" value="UniProtKB-SubCell"/>
</dbReference>
<evidence type="ECO:0000313" key="11">
    <source>
        <dbReference type="RefSeq" id="XP_022081255.1"/>
    </source>
</evidence>
<dbReference type="KEGG" id="aplc:110974157"/>
<dbReference type="InterPro" id="IPR036872">
    <property type="entry name" value="CH_dom_sf"/>
</dbReference>
<accession>A0A8B7XKC5</accession>
<dbReference type="RefSeq" id="XP_022081257.1">
    <property type="nucleotide sequence ID" value="XM_022225565.1"/>
</dbReference>
<dbReference type="Pfam" id="PF00307">
    <property type="entry name" value="CH"/>
    <property type="match status" value="1"/>
</dbReference>
<dbReference type="RefSeq" id="XP_022081256.1">
    <property type="nucleotide sequence ID" value="XM_022225564.1"/>
</dbReference>
<keyword evidence="10" id="KW-1185">Reference proteome</keyword>
<dbReference type="PROSITE" id="PS51848">
    <property type="entry name" value="BMERB"/>
    <property type="match status" value="1"/>
</dbReference>
<feature type="domain" description="C2 NT-type" evidence="8">
    <location>
        <begin position="8"/>
        <end position="159"/>
    </location>
</feature>
<dbReference type="Proteomes" id="UP000694845">
    <property type="component" value="Unplaced"/>
</dbReference>
<feature type="region of interest" description="Disordered" evidence="6">
    <location>
        <begin position="239"/>
        <end position="355"/>
    </location>
</feature>
<dbReference type="RefSeq" id="XP_022081255.1">
    <property type="nucleotide sequence ID" value="XM_022225563.1"/>
</dbReference>
<dbReference type="SMART" id="SM00033">
    <property type="entry name" value="CH"/>
    <property type="match status" value="1"/>
</dbReference>
<evidence type="ECO:0000259" key="8">
    <source>
        <dbReference type="PROSITE" id="PS51840"/>
    </source>
</evidence>
<gene>
    <name evidence="11 12 13 14 15" type="primary">LOC110974157</name>
</gene>
<feature type="domain" description="Calponin-homology (CH)" evidence="7">
    <location>
        <begin position="427"/>
        <end position="532"/>
    </location>
</feature>
<feature type="domain" description="BMERB" evidence="9">
    <location>
        <begin position="917"/>
        <end position="1066"/>
    </location>
</feature>
<dbReference type="CTD" id="23301"/>
<dbReference type="RefSeq" id="XP_022081258.1">
    <property type="nucleotide sequence ID" value="XM_022225566.1"/>
</dbReference>
<feature type="region of interest" description="Disordered" evidence="6">
    <location>
        <begin position="572"/>
        <end position="763"/>
    </location>
</feature>
<feature type="compositionally biased region" description="Basic and acidic residues" evidence="6">
    <location>
        <begin position="876"/>
        <end position="905"/>
    </location>
</feature>
<evidence type="ECO:0000313" key="15">
    <source>
        <dbReference type="RefSeq" id="XP_022081259.1"/>
    </source>
</evidence>
<feature type="compositionally biased region" description="Basic and acidic residues" evidence="6">
    <location>
        <begin position="710"/>
        <end position="735"/>
    </location>
</feature>
<evidence type="ECO:0000313" key="13">
    <source>
        <dbReference type="RefSeq" id="XP_022081257.1"/>
    </source>
</evidence>
<evidence type="ECO:0000313" key="10">
    <source>
        <dbReference type="Proteomes" id="UP000694845"/>
    </source>
</evidence>
<proteinExistence type="predicted"/>
<dbReference type="Gene3D" id="1.10.418.10">
    <property type="entry name" value="Calponin-like domain"/>
    <property type="match status" value="1"/>
</dbReference>
<keyword evidence="2" id="KW-0597">Phosphoprotein</keyword>
<dbReference type="InterPro" id="IPR022735">
    <property type="entry name" value="bMERB_dom"/>
</dbReference>
<dbReference type="RefSeq" id="XP_022081259.1">
    <property type="nucleotide sequence ID" value="XM_022225567.1"/>
</dbReference>
<dbReference type="InterPro" id="IPR019448">
    <property type="entry name" value="NT-C2"/>
</dbReference>
<feature type="compositionally biased region" description="Basic and acidic residues" evidence="6">
    <location>
        <begin position="572"/>
        <end position="588"/>
    </location>
</feature>
<comment type="subcellular location">
    <subcellularLocation>
        <location evidence="1">Endosome</location>
    </subcellularLocation>
</comment>
<evidence type="ECO:0000256" key="2">
    <source>
        <dbReference type="ARBA" id="ARBA00022553"/>
    </source>
</evidence>
<dbReference type="PANTHER" id="PTHR23167">
    <property type="entry name" value="CALPONIN HOMOLOGY DOMAIN-CONTAINING PROTEIN DDB_G0272472-RELATED"/>
    <property type="match status" value="1"/>
</dbReference>
<dbReference type="Pfam" id="PF12130">
    <property type="entry name" value="bMERB_dom"/>
    <property type="match status" value="1"/>
</dbReference>
<dbReference type="OrthoDB" id="5972258at2759"/>
<evidence type="ECO:0000313" key="12">
    <source>
        <dbReference type="RefSeq" id="XP_022081256.1"/>
    </source>
</evidence>
<protein>
    <submittedName>
        <fullName evidence="11 12">EH domain-binding protein 1-like isoform X1</fullName>
    </submittedName>
</protein>
<evidence type="ECO:0000256" key="4">
    <source>
        <dbReference type="ARBA" id="ARBA00023054"/>
    </source>
</evidence>
<dbReference type="PROSITE" id="PS51840">
    <property type="entry name" value="C2_NT"/>
    <property type="match status" value="1"/>
</dbReference>
<feature type="compositionally biased region" description="Basic and acidic residues" evidence="6">
    <location>
        <begin position="631"/>
        <end position="645"/>
    </location>
</feature>
<dbReference type="SUPFAM" id="SSF47576">
    <property type="entry name" value="Calponin-homology domain, CH-domain"/>
    <property type="match status" value="1"/>
</dbReference>
<sequence>MALVWKRLQRVGKRAAKFKFTASFHELMVEVTKKWQPDKLCIHWTRRGRKKSTELHQWVPGIKDPYRGTIVWTVPENVEMTCTLFKENRPDAPFEDKEWTFIVEDEAKKGKHRALCQITINMKDFASLVPTQEQRKFTLRPISKKCISATMTLTISCMLLREGSATDDDMQSLASILSYQQPDIADLDDFDDEDEEFDRELTSAKISELASHYKLELLNEDEEDPFCLSEEAFAEVDDDPFKKCGSSKRHSQSDDVSFSSDPANPFDEADPDPDLSFTTTSQSFQSGQSSRQSFSAKEPLSARGSVIPQITPEENNTFDEAQGEPGDSDENSPTEGSRYRKRKAPAPPSSTQPNPLAQLFQSQALQNNNTTATDAETPRTNVMEFKKVGPPVKAEVPVREEQEASRPAPVVKTVNPNVLSPKKTNKNTPSQELLEWCRENTKGYRGVRVTNLTTSWRNGLAFCALIHKFRPELIDFSSLSPHDIKENNSKAFEAAASMGIPKLLDPKDMVLLAVPDKLAVMTYLFQIRAHFTGQQMELQRIGDTAKKSTYVVGKSSTDAALSEDVFQQEALSVRDKPNKVPRVEEVDGHTPVTVNGTGGSTPTSGTGSSSTPVNQSPTKLNRRRSSSGSRHSSEGEDLGNDKPKLPETNGTMQSSKETDSVTDKEEELDSEPKGHSGQGSMDTDLLQEIRVDANGTKASEDGMEDEEIDMKELTREEQLKARARKLLDQARRDAATKQSIRRPAKEKADEKEEANEEENERQKELRLRARRLIAEARQGINKPEIEGIEEMSQAAKDQQEAGSRFKFYQFGDKIEAPTKRDAPASPVTNSADNQPIKRLSRGSVAKKTSLQSFSDLVQPPPPNKTKDEEMPSTPESESKPDEVADDKEAKDDNVKEEEVSERTAEEATPTEEITKATEEEEELMDTNDYILGEYAVLEREQKQIDERASTVEKSLRKAMEDGTDDEAQLMNEWFELVNKKNALIRREEQLNAMEKEHDLERKFEMLNRELRKMMEIEDWQKTEEERKREQLLLEDLVILVNKRDELVQQLDAQEREAEEEAEYLDNMLQRRRKRKEEKCSIQ</sequence>
<reference evidence="11 12" key="1">
    <citation type="submission" date="2025-04" db="UniProtKB">
        <authorList>
            <consortium name="RefSeq"/>
        </authorList>
    </citation>
    <scope>IDENTIFICATION</scope>
</reference>
<organism evidence="10 14">
    <name type="scientific">Acanthaster planci</name>
    <name type="common">Crown-of-thorns starfish</name>
    <dbReference type="NCBI Taxonomy" id="133434"/>
    <lineage>
        <taxon>Eukaryota</taxon>
        <taxon>Metazoa</taxon>
        <taxon>Echinodermata</taxon>
        <taxon>Eleutherozoa</taxon>
        <taxon>Asterozoa</taxon>
        <taxon>Asteroidea</taxon>
        <taxon>Valvatacea</taxon>
        <taxon>Valvatida</taxon>
        <taxon>Acanthasteridae</taxon>
        <taxon>Acanthaster</taxon>
    </lineage>
</organism>
<evidence type="ECO:0000259" key="7">
    <source>
        <dbReference type="PROSITE" id="PS50021"/>
    </source>
</evidence>
<name>A0A8B7XKC5_ACAPL</name>
<dbReference type="PANTHER" id="PTHR23167:SF46">
    <property type="entry name" value="EPS15 HOMOLOGY DOMAIN CONTAINING PROTEIN-BINDING PROTEIN 1, ISOFORM F"/>
    <property type="match status" value="1"/>
</dbReference>
<dbReference type="InterPro" id="IPR050540">
    <property type="entry name" value="F-actin_Monoox_Mical"/>
</dbReference>
<feature type="coiled-coil region" evidence="5">
    <location>
        <begin position="976"/>
        <end position="1070"/>
    </location>
</feature>
<evidence type="ECO:0000256" key="5">
    <source>
        <dbReference type="SAM" id="Coils"/>
    </source>
</evidence>
<keyword evidence="4 5" id="KW-0175">Coiled coil</keyword>
<feature type="compositionally biased region" description="Basic and acidic residues" evidence="6">
    <location>
        <begin position="812"/>
        <end position="822"/>
    </location>
</feature>
<feature type="compositionally biased region" description="Polar residues" evidence="6">
    <location>
        <begin position="846"/>
        <end position="855"/>
    </location>
</feature>
<evidence type="ECO:0000259" key="9">
    <source>
        <dbReference type="PROSITE" id="PS51848"/>
    </source>
</evidence>
<feature type="region of interest" description="Disordered" evidence="6">
    <location>
        <begin position="779"/>
        <end position="927"/>
    </location>
</feature>
<evidence type="ECO:0000256" key="3">
    <source>
        <dbReference type="ARBA" id="ARBA00022753"/>
    </source>
</evidence>
<dbReference type="PROSITE" id="PS50021">
    <property type="entry name" value="CH"/>
    <property type="match status" value="1"/>
</dbReference>
<dbReference type="InterPro" id="IPR001715">
    <property type="entry name" value="CH_dom"/>
</dbReference>
<dbReference type="AlphaFoldDB" id="A0A8B7XKC5"/>
<feature type="compositionally biased region" description="Low complexity" evidence="6">
    <location>
        <begin position="276"/>
        <end position="295"/>
    </location>
</feature>
<dbReference type="SMART" id="SM01203">
    <property type="entry name" value="DUF3585"/>
    <property type="match status" value="1"/>
</dbReference>
<dbReference type="FunFam" id="1.10.418.10:FF:000023">
    <property type="entry name" value="EH domain-binding protein 1 isoform X1"/>
    <property type="match status" value="1"/>
</dbReference>
<keyword evidence="3" id="KW-0967">Endosome</keyword>
<feature type="compositionally biased region" description="Low complexity" evidence="6">
    <location>
        <begin position="590"/>
        <end position="614"/>
    </location>
</feature>